<dbReference type="AlphaFoldDB" id="A0A2V2UJR9"/>
<dbReference type="VEuPathDB" id="TriTrypDB:TCDM_07468"/>
<dbReference type="VEuPathDB" id="TriTrypDB:Tc_MARK_2251"/>
<dbReference type="VEuPathDB" id="TriTrypDB:TcBrA4_0092170"/>
<protein>
    <submittedName>
        <fullName evidence="2">Uncharacterized protein</fullName>
    </submittedName>
</protein>
<dbReference type="VEuPathDB" id="TriTrypDB:TcCL_NonESM01794"/>
<evidence type="ECO:0000313" key="2">
    <source>
        <dbReference type="EMBL" id="PWU83376.1"/>
    </source>
</evidence>
<dbReference type="VEuPathDB" id="TriTrypDB:TcG_01169"/>
<dbReference type="Proteomes" id="UP000246078">
    <property type="component" value="Unassembled WGS sequence"/>
</dbReference>
<proteinExistence type="predicted"/>
<comment type="caution">
    <text evidence="2">The sequence shown here is derived from an EMBL/GenBank/DDBJ whole genome shotgun (WGS) entry which is preliminary data.</text>
</comment>
<evidence type="ECO:0000313" key="3">
    <source>
        <dbReference type="Proteomes" id="UP000246078"/>
    </source>
</evidence>
<feature type="region of interest" description="Disordered" evidence="1">
    <location>
        <begin position="69"/>
        <end position="90"/>
    </location>
</feature>
<dbReference type="EMBL" id="PRFC01000888">
    <property type="protein sequence ID" value="PWU83376.1"/>
    <property type="molecule type" value="Genomic_DNA"/>
</dbReference>
<dbReference type="VEuPathDB" id="TriTrypDB:ECC02_012088"/>
<reference evidence="2 3" key="1">
    <citation type="journal article" date="2018" name="Microb. Genom.">
        <title>Expanding an expanded genome: long-read sequencing of Trypanosoma cruzi.</title>
        <authorList>
            <person name="Berna L."/>
            <person name="Rodriguez M."/>
            <person name="Chiribao M.L."/>
            <person name="Parodi-Talice A."/>
            <person name="Pita S."/>
            <person name="Rijo G."/>
            <person name="Alvarez-Valin F."/>
            <person name="Robello C."/>
        </authorList>
    </citation>
    <scope>NUCLEOTIDE SEQUENCE [LARGE SCALE GENOMIC DNA]</scope>
    <source>
        <strain evidence="2 3">TCC</strain>
    </source>
</reference>
<accession>A0A2V2UJR9</accession>
<gene>
    <name evidence="2" type="ORF">C3747_888g19</name>
</gene>
<organism evidence="2 3">
    <name type="scientific">Trypanosoma cruzi</name>
    <dbReference type="NCBI Taxonomy" id="5693"/>
    <lineage>
        <taxon>Eukaryota</taxon>
        <taxon>Discoba</taxon>
        <taxon>Euglenozoa</taxon>
        <taxon>Kinetoplastea</taxon>
        <taxon>Metakinetoplastina</taxon>
        <taxon>Trypanosomatida</taxon>
        <taxon>Trypanosomatidae</taxon>
        <taxon>Trypanosoma</taxon>
        <taxon>Schizotrypanum</taxon>
    </lineage>
</organism>
<dbReference type="VEuPathDB" id="TriTrypDB:C3747_888g19"/>
<name>A0A2V2UJR9_TRYCR</name>
<evidence type="ECO:0000256" key="1">
    <source>
        <dbReference type="SAM" id="MobiDB-lite"/>
    </source>
</evidence>
<sequence>MAGLICSNWLGVELPGKKPDDRRANWESMTSRMRVAEMRSMSLLRQLLSVTGRWESRLDAVLSGLGRSSTAPRRQFRGTAPARRRLSNSQGTARLAIRPRWRSASPCIPSGPGARSQEQQPYGAAGLCHIYWVRSIAFVGIGWRRVGLWVPCCFRRLQLHEVADLQVSAEHWAIEIHGWRAQGTRGLSTGVLPAACCRPCPRARSGVCASGFRMLRAAPPCDGGPAADRLLRGVRRRWRGPIPPAMESRMGTAGDSMPGTVALVALRVPSTTRFSVLHILVNSRGILQSWLNTSLGLFQSAFFHANNFRLGPSTTVGVSSFPIGTSRRMMQ</sequence>